<evidence type="ECO:0000313" key="2">
    <source>
        <dbReference type="Proteomes" id="UP001183648"/>
    </source>
</evidence>
<dbReference type="EC" id="3.1.2.-" evidence="1"/>
<keyword evidence="2" id="KW-1185">Reference proteome</keyword>
<dbReference type="Pfam" id="PF13279">
    <property type="entry name" value="4HBT_2"/>
    <property type="match status" value="1"/>
</dbReference>
<protein>
    <submittedName>
        <fullName evidence="1">Acyl-CoA thioester hydrolase</fullName>
        <ecNumber evidence="1">3.1.2.-</ecNumber>
    </submittedName>
</protein>
<name>A0ABU2BY09_9ACTN</name>
<sequence>MPVFDCEIQARLRDVNLGGHVDNVEALRVVDEARILFLRHARLDDRDGGALRDVPAHVSELVGSQRVDYHSEMRFVAFQPFLLRLWVSHVGRSSFAVSAELRVEAGHPPALSSESGLVLWDRETAAPWPVSDDVRRVLSSFDGPPVALRERPGG</sequence>
<dbReference type="SUPFAM" id="SSF54637">
    <property type="entry name" value="Thioesterase/thiol ester dehydrase-isomerase"/>
    <property type="match status" value="1"/>
</dbReference>
<dbReference type="EMBL" id="JAVDYG010000001">
    <property type="protein sequence ID" value="MDR7363281.1"/>
    <property type="molecule type" value="Genomic_DNA"/>
</dbReference>
<dbReference type="Proteomes" id="UP001183648">
    <property type="component" value="Unassembled WGS sequence"/>
</dbReference>
<proteinExistence type="predicted"/>
<reference evidence="1 2" key="1">
    <citation type="submission" date="2023-07" db="EMBL/GenBank/DDBJ databases">
        <title>Sequencing the genomes of 1000 actinobacteria strains.</title>
        <authorList>
            <person name="Klenk H.-P."/>
        </authorList>
    </citation>
    <scope>NUCLEOTIDE SEQUENCE [LARGE SCALE GENOMIC DNA]</scope>
    <source>
        <strain evidence="1 2">DSM 19426</strain>
    </source>
</reference>
<organism evidence="1 2">
    <name type="scientific">Nocardioides marmoribigeumensis</name>
    <dbReference type="NCBI Taxonomy" id="433649"/>
    <lineage>
        <taxon>Bacteria</taxon>
        <taxon>Bacillati</taxon>
        <taxon>Actinomycetota</taxon>
        <taxon>Actinomycetes</taxon>
        <taxon>Propionibacteriales</taxon>
        <taxon>Nocardioidaceae</taxon>
        <taxon>Nocardioides</taxon>
    </lineage>
</organism>
<keyword evidence="1" id="KW-0378">Hydrolase</keyword>
<accession>A0ABU2BY09</accession>
<gene>
    <name evidence="1" type="ORF">J2S63_002834</name>
</gene>
<dbReference type="RefSeq" id="WP_310303517.1">
    <property type="nucleotide sequence ID" value="NZ_BAAAPS010000003.1"/>
</dbReference>
<dbReference type="InterPro" id="IPR029069">
    <property type="entry name" value="HotDog_dom_sf"/>
</dbReference>
<dbReference type="Gene3D" id="3.10.129.10">
    <property type="entry name" value="Hotdog Thioesterase"/>
    <property type="match status" value="1"/>
</dbReference>
<dbReference type="GO" id="GO:0016787">
    <property type="term" value="F:hydrolase activity"/>
    <property type="evidence" value="ECO:0007669"/>
    <property type="project" value="UniProtKB-KW"/>
</dbReference>
<evidence type="ECO:0000313" key="1">
    <source>
        <dbReference type="EMBL" id="MDR7363281.1"/>
    </source>
</evidence>
<comment type="caution">
    <text evidence="1">The sequence shown here is derived from an EMBL/GenBank/DDBJ whole genome shotgun (WGS) entry which is preliminary data.</text>
</comment>
<dbReference type="CDD" id="cd00586">
    <property type="entry name" value="4HBT"/>
    <property type="match status" value="1"/>
</dbReference>